<evidence type="ECO:0000256" key="1">
    <source>
        <dbReference type="SAM" id="Coils"/>
    </source>
</evidence>
<evidence type="ECO:0000313" key="4">
    <source>
        <dbReference type="Proteomes" id="UP001596501"/>
    </source>
</evidence>
<dbReference type="Pfam" id="PF05137">
    <property type="entry name" value="PilN"/>
    <property type="match status" value="1"/>
</dbReference>
<reference evidence="4" key="1">
    <citation type="journal article" date="2019" name="Int. J. Syst. Evol. Microbiol.">
        <title>The Global Catalogue of Microorganisms (GCM) 10K type strain sequencing project: providing services to taxonomists for standard genome sequencing and annotation.</title>
        <authorList>
            <consortium name="The Broad Institute Genomics Platform"/>
            <consortium name="The Broad Institute Genome Sequencing Center for Infectious Disease"/>
            <person name="Wu L."/>
            <person name="Ma J."/>
        </authorList>
    </citation>
    <scope>NUCLEOTIDE SEQUENCE [LARGE SCALE GENOMIC DNA]</scope>
    <source>
        <strain evidence="4">CGMCC 1.12371</strain>
    </source>
</reference>
<evidence type="ECO:0000313" key="3">
    <source>
        <dbReference type="EMBL" id="MFC7407862.1"/>
    </source>
</evidence>
<keyword evidence="4" id="KW-1185">Reference proteome</keyword>
<keyword evidence="2" id="KW-1133">Transmembrane helix</keyword>
<feature type="transmembrane region" description="Helical" evidence="2">
    <location>
        <begin position="154"/>
        <end position="177"/>
    </location>
</feature>
<organism evidence="3 4">
    <name type="scientific">Hydrogenophaga atypica</name>
    <dbReference type="NCBI Taxonomy" id="249409"/>
    <lineage>
        <taxon>Bacteria</taxon>
        <taxon>Pseudomonadati</taxon>
        <taxon>Pseudomonadota</taxon>
        <taxon>Betaproteobacteria</taxon>
        <taxon>Burkholderiales</taxon>
        <taxon>Comamonadaceae</taxon>
        <taxon>Hydrogenophaga</taxon>
    </lineage>
</organism>
<dbReference type="EMBL" id="JBHTCA010000002">
    <property type="protein sequence ID" value="MFC7407862.1"/>
    <property type="molecule type" value="Genomic_DNA"/>
</dbReference>
<dbReference type="PANTHER" id="PTHR40278:SF1">
    <property type="entry name" value="DNA UTILIZATION PROTEIN HOFN"/>
    <property type="match status" value="1"/>
</dbReference>
<keyword evidence="2" id="KW-0812">Transmembrane</keyword>
<gene>
    <name evidence="3" type="ORF">ACFQPB_03195</name>
</gene>
<proteinExistence type="predicted"/>
<dbReference type="PANTHER" id="PTHR40278">
    <property type="entry name" value="DNA UTILIZATION PROTEIN HOFN"/>
    <property type="match status" value="1"/>
</dbReference>
<accession>A0ABW2QG01</accession>
<protein>
    <submittedName>
        <fullName evidence="3">PilN domain-containing protein</fullName>
    </submittedName>
</protein>
<feature type="coiled-coil region" evidence="1">
    <location>
        <begin position="189"/>
        <end position="223"/>
    </location>
</feature>
<keyword evidence="1" id="KW-0175">Coiled coil</keyword>
<sequence length="303" mass="33834">MNSLLQRLYPWFHLWQQGWRDLWTRLPWGRLSPALRTPEGQTLTFLRGRWQPATAPATGLLIPPAQTLLRRITLPPLVAAQRLTALHSEVLHASPFDPADTRWGHHGVTLADGRIEYELAIVHARALEPAGAIYAQGAHGPIPLRTLPKQQAAWLTWGLLALLGLLLLAALASPLVYRHQQTQAHTLASAELVKRTTELQQQREKLQNQHQQYQALLAQVDTHAEPLAVLEQLSTVVPDHTHFVQLRLQERQVSVEGQTPNALELLNLLQGTPGLAGVQLAGAVQRHPQTGKDIFQLQMRVQP</sequence>
<evidence type="ECO:0000256" key="2">
    <source>
        <dbReference type="SAM" id="Phobius"/>
    </source>
</evidence>
<comment type="caution">
    <text evidence="3">The sequence shown here is derived from an EMBL/GenBank/DDBJ whole genome shotgun (WGS) entry which is preliminary data.</text>
</comment>
<dbReference type="Proteomes" id="UP001596501">
    <property type="component" value="Unassembled WGS sequence"/>
</dbReference>
<dbReference type="InterPro" id="IPR007813">
    <property type="entry name" value="PilN"/>
</dbReference>
<name>A0ABW2QG01_9BURK</name>
<dbReference type="RefSeq" id="WP_382198954.1">
    <property type="nucleotide sequence ID" value="NZ_JBHTCA010000002.1"/>
</dbReference>
<keyword evidence="2" id="KW-0472">Membrane</keyword>
<dbReference type="InterPro" id="IPR052534">
    <property type="entry name" value="Extracell_DNA_Util/SecSys_Comp"/>
</dbReference>